<dbReference type="EMBL" id="PQAP01000115">
    <property type="protein sequence ID" value="PWB71426.1"/>
    <property type="molecule type" value="Genomic_DNA"/>
</dbReference>
<feature type="domain" description="DUF4097" evidence="2">
    <location>
        <begin position="164"/>
        <end position="336"/>
    </location>
</feature>
<keyword evidence="1" id="KW-0732">Signal</keyword>
<protein>
    <recommendedName>
        <fullName evidence="2">DUF4097 domain-containing protein</fullName>
    </recommendedName>
</protein>
<dbReference type="InterPro" id="IPR025164">
    <property type="entry name" value="Toastrack_DUF4097"/>
</dbReference>
<evidence type="ECO:0000313" key="4">
    <source>
        <dbReference type="Proteomes" id="UP000250918"/>
    </source>
</evidence>
<evidence type="ECO:0000259" key="2">
    <source>
        <dbReference type="Pfam" id="PF13349"/>
    </source>
</evidence>
<evidence type="ECO:0000313" key="3">
    <source>
        <dbReference type="EMBL" id="PWB71426.1"/>
    </source>
</evidence>
<feature type="chain" id="PRO_5032525525" description="DUF4097 domain-containing protein" evidence="1">
    <location>
        <begin position="25"/>
        <end position="342"/>
    </location>
</feature>
<feature type="signal peptide" evidence="1">
    <location>
        <begin position="1"/>
        <end position="24"/>
    </location>
</feature>
<dbReference type="Proteomes" id="UP000250918">
    <property type="component" value="Unassembled WGS sequence"/>
</dbReference>
<name>A0A855X648_9BACT</name>
<evidence type="ECO:0000256" key="1">
    <source>
        <dbReference type="SAM" id="SignalP"/>
    </source>
</evidence>
<comment type="caution">
    <text evidence="3">The sequence shown here is derived from an EMBL/GenBank/DDBJ whole genome shotgun (WGS) entry which is preliminary data.</text>
</comment>
<accession>A0A855X648</accession>
<reference evidence="3 4" key="1">
    <citation type="journal article" date="2018" name="ISME J.">
        <title>A methanotrophic archaeon couples anaerobic oxidation of methane to Fe(III) reduction.</title>
        <authorList>
            <person name="Cai C."/>
            <person name="Leu A.O."/>
            <person name="Xie G.J."/>
            <person name="Guo J."/>
            <person name="Feng Y."/>
            <person name="Zhao J.X."/>
            <person name="Tyson G.W."/>
            <person name="Yuan Z."/>
            <person name="Hu S."/>
        </authorList>
    </citation>
    <scope>NUCLEOTIDE SEQUENCE [LARGE SCALE GENOMIC DNA]</scope>
    <source>
        <strain evidence="3">FeB_12</strain>
    </source>
</reference>
<dbReference type="Pfam" id="PF13349">
    <property type="entry name" value="DUF4097"/>
    <property type="match status" value="1"/>
</dbReference>
<dbReference type="PANTHER" id="PTHR34094:SF1">
    <property type="entry name" value="PROTEIN FAM185A"/>
    <property type="match status" value="1"/>
</dbReference>
<dbReference type="AlphaFoldDB" id="A0A855X648"/>
<sequence length="342" mass="36103">MMKILTSYWVIGVVFLLISGSALAARDEDHLTRTFPAKRLVRLETSMGTCVIKTGTTNEIKVDLDYSVEFSGGGYYQPEMEEEGDELVLGERMKCRHCRGEVTWTLTVPERTEVRFETASGDLEATGTASRIVAGIASGSVSLTDCKGPIHVKTASGRFDIRNYSGELSASTASGDIDIRACEGDIEVSTASGDIKAADLSGDLALTTASGSVRADNLKGKMKLSTASGNVRASGISVEGISSFSSASGDAVVSLASSPASDIEVGSASGDAVLRFNGNPIRGHIEFIALADEGDISAPFKFDDEREFRRHGQYYIGKSATVGTEGPEITIRTGSGEAALEK</sequence>
<organism evidence="3 4">
    <name type="scientific">candidate division GN15 bacterium</name>
    <dbReference type="NCBI Taxonomy" id="2072418"/>
    <lineage>
        <taxon>Bacteria</taxon>
        <taxon>candidate division GN15</taxon>
    </lineage>
</organism>
<dbReference type="PANTHER" id="PTHR34094">
    <property type="match status" value="1"/>
</dbReference>
<proteinExistence type="predicted"/>
<gene>
    <name evidence="3" type="ORF">C3F09_07920</name>
</gene>